<gene>
    <name evidence="6" type="ORF">ACFSC9_05335</name>
</gene>
<dbReference type="InterPro" id="IPR016161">
    <property type="entry name" value="Ald_DH/histidinol_DH"/>
</dbReference>
<feature type="active site" evidence="2">
    <location>
        <position position="255"/>
    </location>
</feature>
<dbReference type="Gene3D" id="3.40.309.10">
    <property type="entry name" value="Aldehyde Dehydrogenase, Chain A, domain 2"/>
    <property type="match status" value="1"/>
</dbReference>
<comment type="caution">
    <text evidence="6">The sequence shown here is derived from an EMBL/GenBank/DDBJ whole genome shotgun (WGS) entry which is preliminary data.</text>
</comment>
<keyword evidence="7" id="KW-1185">Reference proteome</keyword>
<accession>A0ABW4RGV2</accession>
<evidence type="ECO:0000256" key="1">
    <source>
        <dbReference type="ARBA" id="ARBA00023002"/>
    </source>
</evidence>
<organism evidence="6 7">
    <name type="scientific">Paenibacillus wenxiniae</name>
    <dbReference type="NCBI Taxonomy" id="1636843"/>
    <lineage>
        <taxon>Bacteria</taxon>
        <taxon>Bacillati</taxon>
        <taxon>Bacillota</taxon>
        <taxon>Bacilli</taxon>
        <taxon>Bacillales</taxon>
        <taxon>Paenibacillaceae</taxon>
        <taxon>Paenibacillus</taxon>
    </lineage>
</organism>
<evidence type="ECO:0000313" key="6">
    <source>
        <dbReference type="EMBL" id="MFD1884944.1"/>
    </source>
</evidence>
<evidence type="ECO:0000259" key="5">
    <source>
        <dbReference type="Pfam" id="PF00171"/>
    </source>
</evidence>
<dbReference type="PROSITE" id="PS00687">
    <property type="entry name" value="ALDEHYDE_DEHYDR_GLU"/>
    <property type="match status" value="1"/>
</dbReference>
<evidence type="ECO:0000256" key="4">
    <source>
        <dbReference type="SAM" id="Coils"/>
    </source>
</evidence>
<dbReference type="PANTHER" id="PTHR11699">
    <property type="entry name" value="ALDEHYDE DEHYDROGENASE-RELATED"/>
    <property type="match status" value="1"/>
</dbReference>
<dbReference type="Proteomes" id="UP001597233">
    <property type="component" value="Unassembled WGS sequence"/>
</dbReference>
<dbReference type="SUPFAM" id="SSF53720">
    <property type="entry name" value="ALDH-like"/>
    <property type="match status" value="1"/>
</dbReference>
<comment type="similarity">
    <text evidence="3">Belongs to the aldehyde dehydrogenase family.</text>
</comment>
<dbReference type="InterPro" id="IPR015590">
    <property type="entry name" value="Aldehyde_DH_dom"/>
</dbReference>
<proteinExistence type="inferred from homology"/>
<dbReference type="InterPro" id="IPR016163">
    <property type="entry name" value="Ald_DH_C"/>
</dbReference>
<dbReference type="InterPro" id="IPR029510">
    <property type="entry name" value="Ald_DH_CS_GLU"/>
</dbReference>
<sequence>MTIQADQDAVNAITVEALINGQNVPSLSQSAKENPANRAEIVGYFPVTTKEQAVEAIEAAAAAFQTWKKTDIEERITSMRKAIQKIRAAENEIVHLLSREHGKPLYDAHGEIYVSLMWMEFVCNEAAAALQGEVQEHDHGKTIVSYDPIGVVAAISPWNYPIALSTIKIAPALLAGNTIVLKPSPYAPLAAAKVAEIIASEFPAGVINVVHGAADVGVELTTNPHVAKIAFTGGTETAKHIMKAASDTIKDMTLELGGNDAAIFLDSFDVEDERAMRRIVVSNFLTTGQICMIAKRVYVHRSIYDQFVEKYIEAANRWIRIGDPFHPDTTVGPVNNVKQRDYVLSLVEDAKQRGAKVIPLGRILDQQRFEQGYYLQPTLVLGCDVHDPIVVEEQFGPTVPILPFDNEEQVIRLHNESIYGLTSSVWGKEEDAISVARQLEAGTTMINTAAVQGLDVRFPFGGVKQSGIGREYGTEGIRTYTEQHVINVPKMLDLPYIPE</sequence>
<evidence type="ECO:0000313" key="7">
    <source>
        <dbReference type="Proteomes" id="UP001597233"/>
    </source>
</evidence>
<reference evidence="7" key="1">
    <citation type="journal article" date="2019" name="Int. J. Syst. Evol. Microbiol.">
        <title>The Global Catalogue of Microorganisms (GCM) 10K type strain sequencing project: providing services to taxonomists for standard genome sequencing and annotation.</title>
        <authorList>
            <consortium name="The Broad Institute Genomics Platform"/>
            <consortium name="The Broad Institute Genome Sequencing Center for Infectious Disease"/>
            <person name="Wu L."/>
            <person name="Ma J."/>
        </authorList>
    </citation>
    <scope>NUCLEOTIDE SEQUENCE [LARGE SCALE GENOMIC DNA]</scope>
    <source>
        <strain evidence="7">CCUG 54950</strain>
    </source>
</reference>
<keyword evidence="4" id="KW-0175">Coiled coil</keyword>
<feature type="domain" description="Aldehyde dehydrogenase" evidence="5">
    <location>
        <begin position="31"/>
        <end position="484"/>
    </location>
</feature>
<protein>
    <submittedName>
        <fullName evidence="6">Aldehyde dehydrogenase family protein</fullName>
    </submittedName>
</protein>
<dbReference type="RefSeq" id="WP_347324583.1">
    <property type="nucleotide sequence ID" value="NZ_JBCGUH010000003.1"/>
</dbReference>
<dbReference type="EMBL" id="JBHUEH010000010">
    <property type="protein sequence ID" value="MFD1884944.1"/>
    <property type="molecule type" value="Genomic_DNA"/>
</dbReference>
<feature type="coiled-coil region" evidence="4">
    <location>
        <begin position="72"/>
        <end position="99"/>
    </location>
</feature>
<dbReference type="InterPro" id="IPR016162">
    <property type="entry name" value="Ald_DH_N"/>
</dbReference>
<dbReference type="Gene3D" id="3.40.605.10">
    <property type="entry name" value="Aldehyde Dehydrogenase, Chain A, domain 1"/>
    <property type="match status" value="1"/>
</dbReference>
<name>A0ABW4RGV2_9BACL</name>
<evidence type="ECO:0000256" key="3">
    <source>
        <dbReference type="RuleBase" id="RU003345"/>
    </source>
</evidence>
<evidence type="ECO:0000256" key="2">
    <source>
        <dbReference type="PROSITE-ProRule" id="PRU10007"/>
    </source>
</evidence>
<dbReference type="Pfam" id="PF00171">
    <property type="entry name" value="Aldedh"/>
    <property type="match status" value="1"/>
</dbReference>
<keyword evidence="1 3" id="KW-0560">Oxidoreductase</keyword>